<reference evidence="7" key="2">
    <citation type="submission" date="2016-01" db="EMBL/GenBank/DDBJ databases">
        <title>First complete genome sequence of a species in the genus Microterricola, an extremophilic cold active enzyme producing strain ERGS5:02 isolated from Sikkim Himalaya.</title>
        <authorList>
            <person name="Kumar R."/>
            <person name="Singh D."/>
            <person name="Swarnkar M.K."/>
        </authorList>
    </citation>
    <scope>NUCLEOTIDE SEQUENCE [LARGE SCALE GENOMIC DNA]</scope>
    <source>
        <strain evidence="7">ERGS5:02</strain>
    </source>
</reference>
<keyword evidence="3" id="KW-0547">Nucleotide-binding</keyword>
<dbReference type="Gene3D" id="3.90.1200.10">
    <property type="match status" value="1"/>
</dbReference>
<accession>A0A109QWN6</accession>
<reference evidence="6 7" key="1">
    <citation type="journal article" date="2016" name="J. Biotechnol.">
        <title>First complete genome sequence of a species in the genus Microterricola, an extremophilic cold active enzyme producing bacterial strain ERGS5:02 isolated from Sikkim Himalaya.</title>
        <authorList>
            <person name="Himanshu"/>
            <person name="Swarnkar M.K."/>
            <person name="Singh D."/>
            <person name="Kumar R."/>
        </authorList>
    </citation>
    <scope>NUCLEOTIDE SEQUENCE [LARGE SCALE GENOMIC DNA]</scope>
    <source>
        <strain evidence="6 7">ERGS5:02</strain>
    </source>
</reference>
<evidence type="ECO:0000256" key="5">
    <source>
        <dbReference type="ARBA" id="ARBA00022840"/>
    </source>
</evidence>
<dbReference type="EMBL" id="CP014145">
    <property type="protein sequence ID" value="AMB58414.1"/>
    <property type="molecule type" value="Genomic_DNA"/>
</dbReference>
<comment type="similarity">
    <text evidence="1">Belongs to the methylthioribose kinase family.</text>
</comment>
<dbReference type="InterPro" id="IPR011009">
    <property type="entry name" value="Kinase-like_dom_sf"/>
</dbReference>
<evidence type="ECO:0000256" key="4">
    <source>
        <dbReference type="ARBA" id="ARBA00022777"/>
    </source>
</evidence>
<evidence type="ECO:0000256" key="3">
    <source>
        <dbReference type="ARBA" id="ARBA00022741"/>
    </source>
</evidence>
<gene>
    <name evidence="6" type="ORF">AWU67_05610</name>
</gene>
<evidence type="ECO:0000256" key="1">
    <source>
        <dbReference type="ARBA" id="ARBA00010165"/>
    </source>
</evidence>
<dbReference type="OrthoDB" id="9777791at2"/>
<dbReference type="GO" id="GO:0005524">
    <property type="term" value="F:ATP binding"/>
    <property type="evidence" value="ECO:0007669"/>
    <property type="project" value="UniProtKB-KW"/>
</dbReference>
<evidence type="ECO:0000313" key="7">
    <source>
        <dbReference type="Proteomes" id="UP000058305"/>
    </source>
</evidence>
<organism evidence="6 7">
    <name type="scientific">Microterricola viridarii</name>
    <dbReference type="NCBI Taxonomy" id="412690"/>
    <lineage>
        <taxon>Bacteria</taxon>
        <taxon>Bacillati</taxon>
        <taxon>Actinomycetota</taxon>
        <taxon>Actinomycetes</taxon>
        <taxon>Micrococcales</taxon>
        <taxon>Microbacteriaceae</taxon>
        <taxon>Microterricola</taxon>
    </lineage>
</organism>
<dbReference type="SUPFAM" id="SSF56112">
    <property type="entry name" value="Protein kinase-like (PK-like)"/>
    <property type="match status" value="1"/>
</dbReference>
<dbReference type="GO" id="GO:0016301">
    <property type="term" value="F:kinase activity"/>
    <property type="evidence" value="ECO:0007669"/>
    <property type="project" value="UniProtKB-KW"/>
</dbReference>
<keyword evidence="2" id="KW-0808">Transferase</keyword>
<dbReference type="PANTHER" id="PTHR34273">
    <property type="entry name" value="METHYLTHIORIBOSE KINASE"/>
    <property type="match status" value="1"/>
</dbReference>
<proteinExistence type="inferred from homology"/>
<keyword evidence="7" id="KW-1185">Reference proteome</keyword>
<evidence type="ECO:0000313" key="6">
    <source>
        <dbReference type="EMBL" id="AMB58414.1"/>
    </source>
</evidence>
<keyword evidence="4" id="KW-0418">Kinase</keyword>
<name>A0A109QWN6_9MICO</name>
<dbReference type="RefSeq" id="WP_067227107.1">
    <property type="nucleotide sequence ID" value="NZ_CP014145.1"/>
</dbReference>
<sequence>MSAPLLAYELLTTAEEVVGYLDGAGLLPHLAERAHDVAVSEVTAGNMNRVFIASGPLGSLAIKQAPPFVQVAGPGWPIDPARIGAEARAYEVFSRIVPEAVPVVVHCDLERFVLVMEDLSGLRVLRDELIDQIRAAASGNPARAIDFDRLGAVVGRFVGTVSAATSLTRLGADAHAELVRTSANAELCALTLDVVLDEPFRAHEHNHWHPALAPRVANLYGDEEVGRAVAGLRATFRDSAQSLLHGDLHSGSIMVEPAQVAALRTDAPEQQIRVFDPEFSFVGPIGLDLGLFWANLEIAAVAAEAVGAHGLAAERRGAIDSSWAAFTAEWRSEGVDENWLDSVRADAWRFAGAEAMRRVVGYSHAADLETLPPEVSAAAHQTIFDRARHWLVAGTPRESL</sequence>
<dbReference type="AlphaFoldDB" id="A0A109QWN6"/>
<dbReference type="Proteomes" id="UP000058305">
    <property type="component" value="Chromosome"/>
</dbReference>
<evidence type="ECO:0000256" key="2">
    <source>
        <dbReference type="ARBA" id="ARBA00022679"/>
    </source>
</evidence>
<keyword evidence="5" id="KW-0067">ATP-binding</keyword>
<dbReference type="PANTHER" id="PTHR34273:SF2">
    <property type="entry name" value="METHYLTHIORIBOSE KINASE"/>
    <property type="match status" value="1"/>
</dbReference>
<dbReference type="Gene3D" id="3.30.200.20">
    <property type="entry name" value="Phosphorylase Kinase, domain 1"/>
    <property type="match status" value="1"/>
</dbReference>
<dbReference type="KEGG" id="mvd:AWU67_05610"/>
<protein>
    <submittedName>
        <fullName evidence="6">Uncharacterized protein</fullName>
    </submittedName>
</protein>